<feature type="transmembrane region" description="Helical" evidence="1">
    <location>
        <begin position="141"/>
        <end position="164"/>
    </location>
</feature>
<keyword evidence="1" id="KW-0472">Membrane</keyword>
<name>A0A173SW60_9FIRM</name>
<proteinExistence type="predicted"/>
<feature type="transmembrane region" description="Helical" evidence="1">
    <location>
        <begin position="176"/>
        <end position="195"/>
    </location>
</feature>
<dbReference type="Proteomes" id="UP000095597">
    <property type="component" value="Unassembled WGS sequence"/>
</dbReference>
<accession>A0A173SW60</accession>
<protein>
    <submittedName>
        <fullName evidence="2">Uncharacterized protein conserved in bacteria</fullName>
    </submittedName>
</protein>
<feature type="transmembrane region" description="Helical" evidence="1">
    <location>
        <begin position="84"/>
        <end position="106"/>
    </location>
</feature>
<evidence type="ECO:0000313" key="2">
    <source>
        <dbReference type="EMBL" id="CUM93825.1"/>
    </source>
</evidence>
<gene>
    <name evidence="2" type="ORF">ERS852573_01226</name>
</gene>
<dbReference type="Gene3D" id="1.10.1900.10">
    <property type="entry name" value="c-terminal domain of poly(a) binding protein"/>
    <property type="match status" value="1"/>
</dbReference>
<evidence type="ECO:0000313" key="3">
    <source>
        <dbReference type="Proteomes" id="UP000095597"/>
    </source>
</evidence>
<keyword evidence="1" id="KW-0812">Transmembrane</keyword>
<reference evidence="2 3" key="1">
    <citation type="submission" date="2015-09" db="EMBL/GenBank/DDBJ databases">
        <authorList>
            <consortium name="Pathogen Informatics"/>
        </authorList>
    </citation>
    <scope>NUCLEOTIDE SEQUENCE [LARGE SCALE GENOMIC DNA]</scope>
    <source>
        <strain evidence="2 3">2789STDY5834961</strain>
    </source>
</reference>
<dbReference type="AlphaFoldDB" id="A0A173SW60"/>
<keyword evidence="1" id="KW-1133">Transmembrane helix</keyword>
<evidence type="ECO:0000256" key="1">
    <source>
        <dbReference type="SAM" id="Phobius"/>
    </source>
</evidence>
<dbReference type="RefSeq" id="WP_055213941.1">
    <property type="nucleotide sequence ID" value="NZ_CYXO01000005.1"/>
</dbReference>
<dbReference type="OrthoDB" id="2062480at2"/>
<dbReference type="EMBL" id="CYXO01000005">
    <property type="protein sequence ID" value="CUM93825.1"/>
    <property type="molecule type" value="Genomic_DNA"/>
</dbReference>
<organism evidence="2 3">
    <name type="scientific">Dorea longicatena</name>
    <dbReference type="NCBI Taxonomy" id="88431"/>
    <lineage>
        <taxon>Bacteria</taxon>
        <taxon>Bacillati</taxon>
        <taxon>Bacillota</taxon>
        <taxon>Clostridia</taxon>
        <taxon>Lachnospirales</taxon>
        <taxon>Lachnospiraceae</taxon>
        <taxon>Dorea</taxon>
    </lineage>
</organism>
<sequence>MLTKKNKRKVRKMKKYIKTFPLTEKEIDQMIEDITGMAEEAQERNENFETVLGKSVHEFCDDLIYSVGGIRAPGGRKLIRGTSIYFQLLGLWGIVGCLINVCFLAGERVHTLWMLAIAIGIWYLGHYGEANCNNTEKTKQLTAGIVIYMGVNLLMYCNEIIIAIDNGKAFLKTSDFPILIIGIIVNFGPAILYLVGARRNRPAGEQIKVENR</sequence>
<feature type="transmembrane region" description="Helical" evidence="1">
    <location>
        <begin position="112"/>
        <end position="129"/>
    </location>
</feature>
<dbReference type="SUPFAM" id="SSF158560">
    <property type="entry name" value="BH3980-like"/>
    <property type="match status" value="1"/>
</dbReference>